<evidence type="ECO:0000313" key="3">
    <source>
        <dbReference type="EMBL" id="SEA37592.1"/>
    </source>
</evidence>
<keyword evidence="4" id="KW-1185">Reference proteome</keyword>
<dbReference type="CDD" id="cd06558">
    <property type="entry name" value="crotonase-like"/>
    <property type="match status" value="1"/>
</dbReference>
<dbReference type="SUPFAM" id="SSF52096">
    <property type="entry name" value="ClpP/crotonase"/>
    <property type="match status" value="1"/>
</dbReference>
<gene>
    <name evidence="3" type="ORF">SAMN05444370_104309</name>
</gene>
<sequence length="251" mass="26468">MSAIRLSVGGPRADIRLDRPEKLNALEVADLEAFAAALAEVHAAPGVRVLVVTGTGERAFSSGVSLGDVATQDWSVNPLTALCDGLEQFPLPTVCALNASVYGGAAEIALACDFRIGVEGMACRVPPAALGIHYEPAGIARAMRRIGAQWTRRMFLAAEAFDAGQLLAMGFVDRLVARESLAAETDACTERLACLAPLAVQGMKQSILEVAEGRPDPEAAQARIAAAWASEDLREGLAAMREKRAPSFRGR</sequence>
<evidence type="ECO:0000313" key="4">
    <source>
        <dbReference type="Proteomes" id="UP000198703"/>
    </source>
</evidence>
<dbReference type="InterPro" id="IPR014748">
    <property type="entry name" value="Enoyl-CoA_hydra_C"/>
</dbReference>
<proteinExistence type="inferred from homology"/>
<reference evidence="3 4" key="1">
    <citation type="submission" date="2016-10" db="EMBL/GenBank/DDBJ databases">
        <authorList>
            <person name="de Groot N.N."/>
        </authorList>
    </citation>
    <scope>NUCLEOTIDE SEQUENCE [LARGE SCALE GENOMIC DNA]</scope>
    <source>
        <strain evidence="3 4">DSM 15345</strain>
    </source>
</reference>
<dbReference type="RefSeq" id="WP_175478832.1">
    <property type="nucleotide sequence ID" value="NZ_FNQM01000004.1"/>
</dbReference>
<dbReference type="InterPro" id="IPR001753">
    <property type="entry name" value="Enoyl-CoA_hydra/iso"/>
</dbReference>
<evidence type="ECO:0000256" key="1">
    <source>
        <dbReference type="ARBA" id="ARBA00005254"/>
    </source>
</evidence>
<protein>
    <submittedName>
        <fullName evidence="3">Enoyl-CoA hydratase/carnithine racemase</fullName>
    </submittedName>
</protein>
<organism evidence="3 4">
    <name type="scientific">Rubrimonas cliftonensis</name>
    <dbReference type="NCBI Taxonomy" id="89524"/>
    <lineage>
        <taxon>Bacteria</taxon>
        <taxon>Pseudomonadati</taxon>
        <taxon>Pseudomonadota</taxon>
        <taxon>Alphaproteobacteria</taxon>
        <taxon>Rhodobacterales</taxon>
        <taxon>Paracoccaceae</taxon>
        <taxon>Rubrimonas</taxon>
    </lineage>
</organism>
<dbReference type="Proteomes" id="UP000198703">
    <property type="component" value="Unassembled WGS sequence"/>
</dbReference>
<dbReference type="GO" id="GO:0016829">
    <property type="term" value="F:lyase activity"/>
    <property type="evidence" value="ECO:0007669"/>
    <property type="project" value="UniProtKB-KW"/>
</dbReference>
<evidence type="ECO:0000256" key="2">
    <source>
        <dbReference type="ARBA" id="ARBA00023239"/>
    </source>
</evidence>
<dbReference type="Pfam" id="PF00378">
    <property type="entry name" value="ECH_1"/>
    <property type="match status" value="1"/>
</dbReference>
<dbReference type="EMBL" id="FNQM01000004">
    <property type="protein sequence ID" value="SEA37592.1"/>
    <property type="molecule type" value="Genomic_DNA"/>
</dbReference>
<keyword evidence="2" id="KW-0456">Lyase</keyword>
<name>A0A1H4APD9_9RHOB</name>
<dbReference type="InterPro" id="IPR029045">
    <property type="entry name" value="ClpP/crotonase-like_dom_sf"/>
</dbReference>
<dbReference type="Gene3D" id="3.90.226.10">
    <property type="entry name" value="2-enoyl-CoA Hydratase, Chain A, domain 1"/>
    <property type="match status" value="1"/>
</dbReference>
<accession>A0A1H4APD9</accession>
<dbReference type="AlphaFoldDB" id="A0A1H4APD9"/>
<dbReference type="GO" id="GO:0006635">
    <property type="term" value="P:fatty acid beta-oxidation"/>
    <property type="evidence" value="ECO:0007669"/>
    <property type="project" value="TreeGrafter"/>
</dbReference>
<dbReference type="PANTHER" id="PTHR11941:SF54">
    <property type="entry name" value="ENOYL-COA HYDRATASE, MITOCHONDRIAL"/>
    <property type="match status" value="1"/>
</dbReference>
<dbReference type="STRING" id="89524.SAMN05444370_104309"/>
<dbReference type="Gene3D" id="1.10.12.10">
    <property type="entry name" value="Lyase 2-enoyl-coa Hydratase, Chain A, domain 2"/>
    <property type="match status" value="1"/>
</dbReference>
<dbReference type="PANTHER" id="PTHR11941">
    <property type="entry name" value="ENOYL-COA HYDRATASE-RELATED"/>
    <property type="match status" value="1"/>
</dbReference>
<comment type="similarity">
    <text evidence="1">Belongs to the enoyl-CoA hydratase/isomerase family.</text>
</comment>